<dbReference type="InterPro" id="IPR029071">
    <property type="entry name" value="Ubiquitin-like_domsf"/>
</dbReference>
<name>A0A1J4KJG9_9EUKA</name>
<comment type="caution">
    <text evidence="2">The sequence shown here is derived from an EMBL/GenBank/DDBJ whole genome shotgun (WGS) entry which is preliminary data.</text>
</comment>
<dbReference type="GeneID" id="94826701"/>
<dbReference type="AlphaFoldDB" id="A0A1J4KJG9"/>
<keyword evidence="3" id="KW-1185">Reference proteome</keyword>
<dbReference type="VEuPathDB" id="TrichDB:TRFO_04598"/>
<dbReference type="SUPFAM" id="SSF54236">
    <property type="entry name" value="Ubiquitin-like"/>
    <property type="match status" value="1"/>
</dbReference>
<feature type="region of interest" description="Disordered" evidence="1">
    <location>
        <begin position="143"/>
        <end position="176"/>
    </location>
</feature>
<dbReference type="Proteomes" id="UP000179807">
    <property type="component" value="Unassembled WGS sequence"/>
</dbReference>
<sequence length="262" mass="30262">MSEFTIRVQWSPGAMLPVLIKSDTTVYELSRLLRFACSPNNDIIFHHNGVPLNPELTLEKQMVKENDVLDVVFTRKAGAQKNGLDYLGAKIDSLVFEAARIADRHFNAREMSRHNSAYNNRNIGNSSCIPINFSKNDKSSNNSNILKYNSISDPNNHKNPTNNSKNEKTEINNEADYEEYEAYDNTWRTSSSDEEYYFDFLEDNNLNLDFKKPEKIATEPLPIFWEKENESSVLDKNVPSKMLTIEEVGQYLEKQGWSSWIW</sequence>
<proteinExistence type="predicted"/>
<gene>
    <name evidence="2" type="ORF">TRFO_04598</name>
</gene>
<dbReference type="EMBL" id="MLAK01000638">
    <property type="protein sequence ID" value="OHT09501.1"/>
    <property type="molecule type" value="Genomic_DNA"/>
</dbReference>
<organism evidence="2 3">
    <name type="scientific">Tritrichomonas foetus</name>
    <dbReference type="NCBI Taxonomy" id="1144522"/>
    <lineage>
        <taxon>Eukaryota</taxon>
        <taxon>Metamonada</taxon>
        <taxon>Parabasalia</taxon>
        <taxon>Tritrichomonadida</taxon>
        <taxon>Tritrichomonadidae</taxon>
        <taxon>Tritrichomonas</taxon>
    </lineage>
</organism>
<evidence type="ECO:0008006" key="4">
    <source>
        <dbReference type="Google" id="ProtNLM"/>
    </source>
</evidence>
<evidence type="ECO:0000256" key="1">
    <source>
        <dbReference type="SAM" id="MobiDB-lite"/>
    </source>
</evidence>
<accession>A0A1J4KJG9</accession>
<evidence type="ECO:0000313" key="2">
    <source>
        <dbReference type="EMBL" id="OHT09501.1"/>
    </source>
</evidence>
<reference evidence="2" key="1">
    <citation type="submission" date="2016-10" db="EMBL/GenBank/DDBJ databases">
        <authorList>
            <person name="Benchimol M."/>
            <person name="Almeida L.G."/>
            <person name="Vasconcelos A.T."/>
            <person name="Perreira-Neves A."/>
            <person name="Rosa I.A."/>
            <person name="Tasca T."/>
            <person name="Bogo M.R."/>
            <person name="de Souza W."/>
        </authorList>
    </citation>
    <scope>NUCLEOTIDE SEQUENCE [LARGE SCALE GENOMIC DNA]</scope>
    <source>
        <strain evidence="2">K</strain>
    </source>
</reference>
<protein>
    <recommendedName>
        <fullName evidence="4">Ubiquitin-like domain-containing protein</fullName>
    </recommendedName>
</protein>
<evidence type="ECO:0000313" key="3">
    <source>
        <dbReference type="Proteomes" id="UP000179807"/>
    </source>
</evidence>
<dbReference type="RefSeq" id="XP_068362637.1">
    <property type="nucleotide sequence ID" value="XM_068491997.1"/>
</dbReference>